<evidence type="ECO:0000256" key="5">
    <source>
        <dbReference type="ARBA" id="ARBA00023136"/>
    </source>
</evidence>
<comment type="caution">
    <text evidence="7">The sequence shown here is derived from an EMBL/GenBank/DDBJ whole genome shotgun (WGS) entry which is preliminary data.</text>
</comment>
<feature type="transmembrane region" description="Helical" evidence="6">
    <location>
        <begin position="285"/>
        <end position="303"/>
    </location>
</feature>
<organism evidence="7 8">
    <name type="scientific">Balneatrix alpica</name>
    <dbReference type="NCBI Taxonomy" id="75684"/>
    <lineage>
        <taxon>Bacteria</taxon>
        <taxon>Pseudomonadati</taxon>
        <taxon>Pseudomonadota</taxon>
        <taxon>Gammaproteobacteria</taxon>
        <taxon>Oceanospirillales</taxon>
        <taxon>Balneatrichaceae</taxon>
        <taxon>Balneatrix</taxon>
    </lineage>
</organism>
<feature type="transmembrane region" description="Helical" evidence="6">
    <location>
        <begin position="208"/>
        <end position="231"/>
    </location>
</feature>
<feature type="transmembrane region" description="Helical" evidence="6">
    <location>
        <begin position="123"/>
        <end position="148"/>
    </location>
</feature>
<feature type="transmembrane region" description="Helical" evidence="6">
    <location>
        <begin position="74"/>
        <end position="92"/>
    </location>
</feature>
<evidence type="ECO:0000256" key="1">
    <source>
        <dbReference type="ARBA" id="ARBA00004141"/>
    </source>
</evidence>
<feature type="transmembrane region" description="Helical" evidence="6">
    <location>
        <begin position="169"/>
        <end position="188"/>
    </location>
</feature>
<comment type="subcellular location">
    <subcellularLocation>
        <location evidence="1 6">Membrane</location>
        <topology evidence="1 6">Multi-pass membrane protein</topology>
    </subcellularLocation>
</comment>
<evidence type="ECO:0000256" key="6">
    <source>
        <dbReference type="RuleBase" id="RU363058"/>
    </source>
</evidence>
<keyword evidence="6" id="KW-0592">Phosphate transport</keyword>
<keyword evidence="8" id="KW-1185">Reference proteome</keyword>
<dbReference type="RefSeq" id="WP_027313505.1">
    <property type="nucleotide sequence ID" value="NZ_JAUESS010000002.1"/>
</dbReference>
<protein>
    <recommendedName>
        <fullName evidence="6">Phosphate transporter</fullName>
    </recommendedName>
</protein>
<evidence type="ECO:0000313" key="7">
    <source>
        <dbReference type="EMBL" id="MFB9884851.1"/>
    </source>
</evidence>
<gene>
    <name evidence="7" type="ORF">ACFFLH_00275</name>
</gene>
<reference evidence="7 8" key="1">
    <citation type="submission" date="2024-09" db="EMBL/GenBank/DDBJ databases">
        <authorList>
            <person name="Sun Q."/>
            <person name="Mori K."/>
        </authorList>
    </citation>
    <scope>NUCLEOTIDE SEQUENCE [LARGE SCALE GENOMIC DNA]</scope>
    <source>
        <strain evidence="7 8">ATCC 51285</strain>
    </source>
</reference>
<feature type="transmembrane region" description="Helical" evidence="6">
    <location>
        <begin position="323"/>
        <end position="343"/>
    </location>
</feature>
<proteinExistence type="inferred from homology"/>
<dbReference type="EMBL" id="JBHLZN010000001">
    <property type="protein sequence ID" value="MFB9884851.1"/>
    <property type="molecule type" value="Genomic_DNA"/>
</dbReference>
<evidence type="ECO:0000256" key="3">
    <source>
        <dbReference type="ARBA" id="ARBA00022692"/>
    </source>
</evidence>
<dbReference type="PANTHER" id="PTHR11101">
    <property type="entry name" value="PHOSPHATE TRANSPORTER"/>
    <property type="match status" value="1"/>
</dbReference>
<dbReference type="InterPro" id="IPR001204">
    <property type="entry name" value="Phos_transporter"/>
</dbReference>
<evidence type="ECO:0000313" key="8">
    <source>
        <dbReference type="Proteomes" id="UP001589628"/>
    </source>
</evidence>
<accession>A0ABV5Z9G7</accession>
<dbReference type="PANTHER" id="PTHR11101:SF80">
    <property type="entry name" value="PHOSPHATE TRANSPORTER"/>
    <property type="match status" value="1"/>
</dbReference>
<feature type="transmembrane region" description="Helical" evidence="6">
    <location>
        <begin position="243"/>
        <end position="265"/>
    </location>
</feature>
<dbReference type="Pfam" id="PF01384">
    <property type="entry name" value="PHO4"/>
    <property type="match status" value="1"/>
</dbReference>
<dbReference type="Proteomes" id="UP001589628">
    <property type="component" value="Unassembled WGS sequence"/>
</dbReference>
<feature type="transmembrane region" description="Helical" evidence="6">
    <location>
        <begin position="39"/>
        <end position="62"/>
    </location>
</feature>
<evidence type="ECO:0000256" key="4">
    <source>
        <dbReference type="ARBA" id="ARBA00022989"/>
    </source>
</evidence>
<name>A0ABV5Z9G7_9GAMM</name>
<comment type="similarity">
    <text evidence="6">Belongs to the inorganic phosphate transporter (PiT) (TC 2.A.20) family.</text>
</comment>
<sequence>MDLSFWFFVSSGLFLGWSLGANDAANIFGTAVATRMVQFRTAAILCAIFVLLGAVISGSGAAHTLGALGGVDRIAGAFMVALAAALAVFSLLRSGLTASTSQAIIGAVVGWSLYNGRVIDTTLLLQVVSTWILCPLLAGVLAVILYKLTQSWLDYCQPHLLRLDAYTRLALLVTGAFGAYALGANNIANVMGVFSLVSPFQDKFYEGFHFSATQQLFLLGSIAIGVGVFTYSKKVMMTVGNGLMQLSPALAWVVVCAHSLVLFLFSSQTLQKWLIGLHLPALPLVPVSSTQAIIGAVVGIGLLRGGRGLNWRLLGRLGSSWALTPLVACLLAIIGLFLLQNLFHQDIARQERYVLNRQTLHYLSQQGWQTEPLQRLSEVPFNSSQRLVEQVERLQPLNDEQRRQLLYASYEGVFYLNAHKVGNLDLNWYSQAQWQALSQLAGRRFSYRWQLEQALMEQSPAWRPGNGEGLGRFANQERQAKLQQIFRVFEVEPSQ</sequence>
<keyword evidence="3 6" id="KW-0812">Transmembrane</keyword>
<keyword evidence="4 6" id="KW-1133">Transmembrane helix</keyword>
<keyword evidence="2 6" id="KW-0813">Transport</keyword>
<evidence type="ECO:0000256" key="2">
    <source>
        <dbReference type="ARBA" id="ARBA00022448"/>
    </source>
</evidence>
<keyword evidence="5 6" id="KW-0472">Membrane</keyword>